<dbReference type="InterPro" id="IPR039069">
    <property type="entry name" value="CE7"/>
</dbReference>
<organism evidence="2 3">
    <name type="scientific">Kribbella aluminosa</name>
    <dbReference type="NCBI Taxonomy" id="416017"/>
    <lineage>
        <taxon>Bacteria</taxon>
        <taxon>Bacillati</taxon>
        <taxon>Actinomycetota</taxon>
        <taxon>Actinomycetes</taxon>
        <taxon>Propionibacteriales</taxon>
        <taxon>Kribbellaceae</taxon>
        <taxon>Kribbella</taxon>
    </lineage>
</organism>
<gene>
    <name evidence="2" type="ORF">JOF29_000731</name>
</gene>
<evidence type="ECO:0000259" key="1">
    <source>
        <dbReference type="Pfam" id="PF05448"/>
    </source>
</evidence>
<dbReference type="EMBL" id="JAGINT010000001">
    <property type="protein sequence ID" value="MBP2349648.1"/>
    <property type="molecule type" value="Genomic_DNA"/>
</dbReference>
<reference evidence="2 3" key="1">
    <citation type="submission" date="2021-03" db="EMBL/GenBank/DDBJ databases">
        <title>Sequencing the genomes of 1000 actinobacteria strains.</title>
        <authorList>
            <person name="Klenk H.-P."/>
        </authorList>
    </citation>
    <scope>NUCLEOTIDE SEQUENCE [LARGE SCALE GENOMIC DNA]</scope>
    <source>
        <strain evidence="2 3">DSM 18824</strain>
    </source>
</reference>
<proteinExistence type="predicted"/>
<name>A0ABS4UDC5_9ACTN</name>
<dbReference type="InterPro" id="IPR029058">
    <property type="entry name" value="AB_hydrolase_fold"/>
</dbReference>
<keyword evidence="2" id="KW-0378">Hydrolase</keyword>
<dbReference type="Pfam" id="PF05448">
    <property type="entry name" value="AXE1"/>
    <property type="match status" value="1"/>
</dbReference>
<dbReference type="PANTHER" id="PTHR40111">
    <property type="entry name" value="CEPHALOSPORIN-C DEACETYLASE"/>
    <property type="match status" value="1"/>
</dbReference>
<feature type="domain" description="Acetyl xylan esterase" evidence="1">
    <location>
        <begin position="29"/>
        <end position="306"/>
    </location>
</feature>
<accession>A0ABS4UDC5</accession>
<dbReference type="Gene3D" id="3.40.50.1820">
    <property type="entry name" value="alpha/beta hydrolase"/>
    <property type="match status" value="1"/>
</dbReference>
<dbReference type="RefSeq" id="WP_209692788.1">
    <property type="nucleotide sequence ID" value="NZ_BAAAVU010000029.1"/>
</dbReference>
<evidence type="ECO:0000313" key="3">
    <source>
        <dbReference type="Proteomes" id="UP000755585"/>
    </source>
</evidence>
<sequence>MTMTAPAHDLPFDPSYGYGLDDLLSVPAPDRPDDFETFWRLKYDDARQVEVAPDLGQLEIAEDGVRVFGLTFSSVGVRLGGWLAIPDGPVSHGIVVGHGYRGRDAIDLPLPVPGMAAIFPCARGIGARSYVGGIPAEPMRHVLHGIQARERYAIGGCVADVWCAASALLQLVPSIKGRLGYVGSSFGGGIGALALPWDERFGAAQLTVPTFGQHPLRLTMQSIGSGEALRQYHATHPAVTEVLRYFDAAAAATLIGIPVQVAAALFDPAVPPPGQFAIYNALSAERSLVILSAGHFEYANADAENQAVLNAQQIFLADHLDCGGR</sequence>
<dbReference type="PANTHER" id="PTHR40111:SF1">
    <property type="entry name" value="CEPHALOSPORIN-C DEACETYLASE"/>
    <property type="match status" value="1"/>
</dbReference>
<dbReference type="GO" id="GO:0047739">
    <property type="term" value="F:cephalosporin-C deacetylase activity"/>
    <property type="evidence" value="ECO:0007669"/>
    <property type="project" value="UniProtKB-EC"/>
</dbReference>
<dbReference type="Proteomes" id="UP000755585">
    <property type="component" value="Unassembled WGS sequence"/>
</dbReference>
<dbReference type="SUPFAM" id="SSF53474">
    <property type="entry name" value="alpha/beta-Hydrolases"/>
    <property type="match status" value="1"/>
</dbReference>
<keyword evidence="3" id="KW-1185">Reference proteome</keyword>
<comment type="caution">
    <text evidence="2">The sequence shown here is derived from an EMBL/GenBank/DDBJ whole genome shotgun (WGS) entry which is preliminary data.</text>
</comment>
<dbReference type="EC" id="3.1.1.41" evidence="2"/>
<evidence type="ECO:0000313" key="2">
    <source>
        <dbReference type="EMBL" id="MBP2349648.1"/>
    </source>
</evidence>
<protein>
    <submittedName>
        <fullName evidence="2">Cephalosporin-C deacetylase</fullName>
        <ecNumber evidence="2">3.1.1.41</ecNumber>
    </submittedName>
</protein>
<dbReference type="InterPro" id="IPR008391">
    <property type="entry name" value="AXE1_dom"/>
</dbReference>